<sequence length="171" mass="20387">MFICNSYMKRPKVIIRDLNKGLENYFIHICKTDEMNRIKKDIDLDYLEGVIYLKYFDNIIMDFRYWDLVDQLWAYILDMIEEFLVNGTAETYFPDQPILLSFKSISKDYMLLSIDGNVKKSWTLPKQEFLNTLIVSAEEFFTEMTKIFSSDVQYGLEFEKIKRLKTSINNG</sequence>
<reference evidence="1 2" key="1">
    <citation type="submission" date="2024-01" db="EMBL/GenBank/DDBJ databases">
        <title>Seven novel Bacillus-like species.</title>
        <authorList>
            <person name="Liu G."/>
        </authorList>
    </citation>
    <scope>NUCLEOTIDE SEQUENCE [LARGE SCALE GENOMIC DNA]</scope>
    <source>
        <strain evidence="1 2">FJAT-51639</strain>
    </source>
</reference>
<protein>
    <submittedName>
        <fullName evidence="1">Uncharacterized protein</fullName>
    </submittedName>
</protein>
<keyword evidence="2" id="KW-1185">Reference proteome</keyword>
<accession>A0ABU8FM90</accession>
<organism evidence="1 2">
    <name type="scientific">Bacillus bruguierae</name>
    <dbReference type="NCBI Taxonomy" id="3127667"/>
    <lineage>
        <taxon>Bacteria</taxon>
        <taxon>Bacillati</taxon>
        <taxon>Bacillota</taxon>
        <taxon>Bacilli</taxon>
        <taxon>Bacillales</taxon>
        <taxon>Bacillaceae</taxon>
        <taxon>Bacillus</taxon>
    </lineage>
</organism>
<evidence type="ECO:0000313" key="1">
    <source>
        <dbReference type="EMBL" id="MEI4803816.1"/>
    </source>
</evidence>
<dbReference type="RefSeq" id="WP_336474118.1">
    <property type="nucleotide sequence ID" value="NZ_JBAWSX010000018.1"/>
</dbReference>
<dbReference type="EMBL" id="JBAWSX010000018">
    <property type="protein sequence ID" value="MEI4803816.1"/>
    <property type="molecule type" value="Genomic_DNA"/>
</dbReference>
<name>A0ABU8FM90_9BACI</name>
<evidence type="ECO:0000313" key="2">
    <source>
        <dbReference type="Proteomes" id="UP001372526"/>
    </source>
</evidence>
<proteinExistence type="predicted"/>
<comment type="caution">
    <text evidence="1">The sequence shown here is derived from an EMBL/GenBank/DDBJ whole genome shotgun (WGS) entry which is preliminary data.</text>
</comment>
<dbReference type="Proteomes" id="UP001372526">
    <property type="component" value="Unassembled WGS sequence"/>
</dbReference>
<gene>
    <name evidence="1" type="ORF">WAZ07_21775</name>
</gene>